<reference evidence="9 10" key="1">
    <citation type="submission" date="2019-05" db="EMBL/GenBank/DDBJ databases">
        <title>Emergence of the Ug99 lineage of the wheat stem rust pathogen through somatic hybridization.</title>
        <authorList>
            <person name="Li F."/>
            <person name="Upadhyaya N.M."/>
            <person name="Sperschneider J."/>
            <person name="Matny O."/>
            <person name="Nguyen-Phuc H."/>
            <person name="Mago R."/>
            <person name="Raley C."/>
            <person name="Miller M.E."/>
            <person name="Silverstein K.A.T."/>
            <person name="Henningsen E."/>
            <person name="Hirsch C.D."/>
            <person name="Visser B."/>
            <person name="Pretorius Z.A."/>
            <person name="Steffenson B.J."/>
            <person name="Schwessinger B."/>
            <person name="Dodds P.N."/>
            <person name="Figueroa M."/>
        </authorList>
    </citation>
    <scope>NUCLEOTIDE SEQUENCE [LARGE SCALE GENOMIC DNA]</scope>
    <source>
        <strain evidence="8">21-0</strain>
        <strain evidence="7 10">Ug99</strain>
    </source>
</reference>
<feature type="domain" description="Helicase ATP-binding" evidence="6">
    <location>
        <begin position="55"/>
        <end position="248"/>
    </location>
</feature>
<dbReference type="GO" id="GO:0043138">
    <property type="term" value="F:3'-5' DNA helicase activity"/>
    <property type="evidence" value="ECO:0007669"/>
    <property type="project" value="UniProtKB-EC"/>
</dbReference>
<dbReference type="Gene3D" id="3.40.50.300">
    <property type="entry name" value="P-loop containing nucleotide triphosphate hydrolases"/>
    <property type="match status" value="1"/>
</dbReference>
<dbReference type="InterPro" id="IPR014001">
    <property type="entry name" value="Helicase_ATP-bd"/>
</dbReference>
<dbReference type="SUPFAM" id="SSF52540">
    <property type="entry name" value="P-loop containing nucleoside triphosphate hydrolases"/>
    <property type="match status" value="1"/>
</dbReference>
<dbReference type="PROSITE" id="PS51192">
    <property type="entry name" value="HELICASE_ATP_BIND_1"/>
    <property type="match status" value="1"/>
</dbReference>
<dbReference type="GO" id="GO:0005694">
    <property type="term" value="C:chromosome"/>
    <property type="evidence" value="ECO:0007669"/>
    <property type="project" value="TreeGrafter"/>
</dbReference>
<dbReference type="GO" id="GO:0009378">
    <property type="term" value="F:four-way junction helicase activity"/>
    <property type="evidence" value="ECO:0007669"/>
    <property type="project" value="TreeGrafter"/>
</dbReference>
<evidence type="ECO:0000256" key="5">
    <source>
        <dbReference type="ARBA" id="ARBA00034808"/>
    </source>
</evidence>
<dbReference type="InterPro" id="IPR027417">
    <property type="entry name" value="P-loop_NTPase"/>
</dbReference>
<sequence length="256" mass="29093">MDNPEPSFVPPDQRERVRLVDSILLYNKPRLRTHITQKAQAKYKQERKTLQVDAVSSLVKGRNTFVQAGTGFRKSRISEMFLELYQNKKKEVVLVLHPLDALGDNQVEEKEVAGFSVINLTKMQFNRKTALQIRDGVFNFVYLSPEVFLNSALFKEVYYDEEFQDRLALIVIDEAHMIYSWGLVDSGKAKKSSAHKRTEDRSIFRPSYGDMGGQLSATEGVPILLLSATCRPVSALEPAKLAKRLLESSFSAMFLL</sequence>
<comment type="caution">
    <text evidence="7">The sequence shown here is derived from an EMBL/GenBank/DDBJ whole genome shotgun (WGS) entry which is preliminary data.</text>
</comment>
<keyword evidence="7" id="KW-0347">Helicase</keyword>
<dbReference type="PANTHER" id="PTHR13710">
    <property type="entry name" value="DNA HELICASE RECQ FAMILY MEMBER"/>
    <property type="match status" value="1"/>
</dbReference>
<gene>
    <name evidence="7" type="primary">SGS1_16</name>
    <name evidence="8" type="synonym">SGS1_97</name>
    <name evidence="8" type="ORF">PGT21_027213</name>
    <name evidence="7" type="ORF">PGTUg99_002500</name>
</gene>
<evidence type="ECO:0000256" key="1">
    <source>
        <dbReference type="ARBA" id="ARBA00005446"/>
    </source>
</evidence>
<dbReference type="EMBL" id="VDEP01000522">
    <property type="protein sequence ID" value="KAA1063788.1"/>
    <property type="molecule type" value="Genomic_DNA"/>
</dbReference>
<comment type="catalytic activity">
    <reaction evidence="4">
        <text>Couples ATP hydrolysis with the unwinding of duplex DNA by translocating in the 3'-5' direction.</text>
        <dbReference type="EC" id="5.6.2.4"/>
    </reaction>
</comment>
<dbReference type="PANTHER" id="PTHR13710:SF105">
    <property type="entry name" value="ATP-DEPENDENT DNA HELICASE Q1"/>
    <property type="match status" value="1"/>
</dbReference>
<dbReference type="GO" id="GO:0005524">
    <property type="term" value="F:ATP binding"/>
    <property type="evidence" value="ECO:0007669"/>
    <property type="project" value="InterPro"/>
</dbReference>
<dbReference type="EMBL" id="VSWC01000106">
    <property type="protein sequence ID" value="KAA1086018.1"/>
    <property type="molecule type" value="Genomic_DNA"/>
</dbReference>
<dbReference type="AlphaFoldDB" id="A0A5B0LJH7"/>
<dbReference type="GO" id="GO:0003677">
    <property type="term" value="F:DNA binding"/>
    <property type="evidence" value="ECO:0007669"/>
    <property type="project" value="UniProtKB-KW"/>
</dbReference>
<dbReference type="Proteomes" id="UP000325313">
    <property type="component" value="Unassembled WGS sequence"/>
</dbReference>
<evidence type="ECO:0000256" key="3">
    <source>
        <dbReference type="ARBA" id="ARBA00023235"/>
    </source>
</evidence>
<organism evidence="7 10">
    <name type="scientific">Puccinia graminis f. sp. tritici</name>
    <dbReference type="NCBI Taxonomy" id="56615"/>
    <lineage>
        <taxon>Eukaryota</taxon>
        <taxon>Fungi</taxon>
        <taxon>Dikarya</taxon>
        <taxon>Basidiomycota</taxon>
        <taxon>Pucciniomycotina</taxon>
        <taxon>Pucciniomycetes</taxon>
        <taxon>Pucciniales</taxon>
        <taxon>Pucciniaceae</taxon>
        <taxon>Puccinia</taxon>
    </lineage>
</organism>
<dbReference type="GO" id="GO:0000724">
    <property type="term" value="P:double-strand break repair via homologous recombination"/>
    <property type="evidence" value="ECO:0007669"/>
    <property type="project" value="TreeGrafter"/>
</dbReference>
<proteinExistence type="inferred from homology"/>
<keyword evidence="2" id="KW-0238">DNA-binding</keyword>
<keyword evidence="7" id="KW-0067">ATP-binding</keyword>
<dbReference type="InterPro" id="IPR011545">
    <property type="entry name" value="DEAD/DEAH_box_helicase_dom"/>
</dbReference>
<keyword evidence="7" id="KW-0378">Hydrolase</keyword>
<keyword evidence="7" id="KW-0547">Nucleotide-binding</keyword>
<comment type="similarity">
    <text evidence="1">Belongs to the helicase family. RecQ subfamily.</text>
</comment>
<dbReference type="GO" id="GO:0005737">
    <property type="term" value="C:cytoplasm"/>
    <property type="evidence" value="ECO:0007669"/>
    <property type="project" value="TreeGrafter"/>
</dbReference>
<evidence type="ECO:0000313" key="9">
    <source>
        <dbReference type="Proteomes" id="UP000324748"/>
    </source>
</evidence>
<evidence type="ECO:0000256" key="2">
    <source>
        <dbReference type="ARBA" id="ARBA00023125"/>
    </source>
</evidence>
<keyword evidence="3" id="KW-0413">Isomerase</keyword>
<name>A0A5B0LJH7_PUCGR</name>
<evidence type="ECO:0000313" key="10">
    <source>
        <dbReference type="Proteomes" id="UP000325313"/>
    </source>
</evidence>
<evidence type="ECO:0000259" key="6">
    <source>
        <dbReference type="PROSITE" id="PS51192"/>
    </source>
</evidence>
<dbReference type="OrthoDB" id="2503239at2759"/>
<dbReference type="Pfam" id="PF00270">
    <property type="entry name" value="DEAD"/>
    <property type="match status" value="1"/>
</dbReference>
<evidence type="ECO:0000313" key="8">
    <source>
        <dbReference type="EMBL" id="KAA1086018.1"/>
    </source>
</evidence>
<keyword evidence="9" id="KW-1185">Reference proteome</keyword>
<evidence type="ECO:0000313" key="7">
    <source>
        <dbReference type="EMBL" id="KAA1063788.1"/>
    </source>
</evidence>
<dbReference type="EC" id="5.6.2.4" evidence="5"/>
<evidence type="ECO:0000256" key="4">
    <source>
        <dbReference type="ARBA" id="ARBA00034617"/>
    </source>
</evidence>
<accession>A0A5B0LJH7</accession>
<protein>
    <recommendedName>
        <fullName evidence="5">DNA 3'-5' helicase</fullName>
        <ecNumber evidence="5">5.6.2.4</ecNumber>
    </recommendedName>
</protein>
<dbReference type="Proteomes" id="UP000324748">
    <property type="component" value="Unassembled WGS sequence"/>
</dbReference>